<feature type="transmembrane region" description="Helical" evidence="2">
    <location>
        <begin position="254"/>
        <end position="280"/>
    </location>
</feature>
<feature type="compositionally biased region" description="Polar residues" evidence="1">
    <location>
        <begin position="340"/>
        <end position="358"/>
    </location>
</feature>
<dbReference type="AlphaFoldDB" id="A0A8H6YEI1"/>
<feature type="transmembrane region" description="Helical" evidence="2">
    <location>
        <begin position="174"/>
        <end position="192"/>
    </location>
</feature>
<keyword evidence="2" id="KW-1133">Transmembrane helix</keyword>
<keyword evidence="2" id="KW-0472">Membrane</keyword>
<name>A0A8H6YEI1_9AGAR</name>
<proteinExistence type="predicted"/>
<evidence type="ECO:0000256" key="1">
    <source>
        <dbReference type="SAM" id="MobiDB-lite"/>
    </source>
</evidence>
<feature type="region of interest" description="Disordered" evidence="1">
    <location>
        <begin position="334"/>
        <end position="358"/>
    </location>
</feature>
<protein>
    <submittedName>
        <fullName evidence="3">Uncharacterized protein</fullName>
    </submittedName>
</protein>
<feature type="region of interest" description="Disordered" evidence="1">
    <location>
        <begin position="50"/>
        <end position="72"/>
    </location>
</feature>
<keyword evidence="4" id="KW-1185">Reference proteome</keyword>
<dbReference type="OrthoDB" id="3034741at2759"/>
<reference evidence="3" key="1">
    <citation type="submission" date="2020-05" db="EMBL/GenBank/DDBJ databases">
        <title>Mycena genomes resolve the evolution of fungal bioluminescence.</title>
        <authorList>
            <person name="Tsai I.J."/>
        </authorList>
    </citation>
    <scope>NUCLEOTIDE SEQUENCE</scope>
    <source>
        <strain evidence="3">CCC161011</strain>
    </source>
</reference>
<dbReference type="EMBL" id="JACAZI010000007">
    <property type="protein sequence ID" value="KAF7356824.1"/>
    <property type="molecule type" value="Genomic_DNA"/>
</dbReference>
<feature type="transmembrane region" description="Helical" evidence="2">
    <location>
        <begin position="300"/>
        <end position="321"/>
    </location>
</feature>
<organism evidence="3 4">
    <name type="scientific">Mycena venus</name>
    <dbReference type="NCBI Taxonomy" id="2733690"/>
    <lineage>
        <taxon>Eukaryota</taxon>
        <taxon>Fungi</taxon>
        <taxon>Dikarya</taxon>
        <taxon>Basidiomycota</taxon>
        <taxon>Agaricomycotina</taxon>
        <taxon>Agaricomycetes</taxon>
        <taxon>Agaricomycetidae</taxon>
        <taxon>Agaricales</taxon>
        <taxon>Marasmiineae</taxon>
        <taxon>Mycenaceae</taxon>
        <taxon>Mycena</taxon>
    </lineage>
</organism>
<keyword evidence="2" id="KW-0812">Transmembrane</keyword>
<evidence type="ECO:0000313" key="4">
    <source>
        <dbReference type="Proteomes" id="UP000620124"/>
    </source>
</evidence>
<dbReference type="Proteomes" id="UP000620124">
    <property type="component" value="Unassembled WGS sequence"/>
</dbReference>
<evidence type="ECO:0000256" key="2">
    <source>
        <dbReference type="SAM" id="Phobius"/>
    </source>
</evidence>
<gene>
    <name evidence="3" type="ORF">MVEN_01017800</name>
</gene>
<feature type="transmembrane region" description="Helical" evidence="2">
    <location>
        <begin position="198"/>
        <end position="221"/>
    </location>
</feature>
<accession>A0A8H6YEI1</accession>
<evidence type="ECO:0000313" key="3">
    <source>
        <dbReference type="EMBL" id="KAF7356824.1"/>
    </source>
</evidence>
<feature type="transmembrane region" description="Helical" evidence="2">
    <location>
        <begin position="89"/>
        <end position="111"/>
    </location>
</feature>
<comment type="caution">
    <text evidence="3">The sequence shown here is derived from an EMBL/GenBank/DDBJ whole genome shotgun (WGS) entry which is preliminary data.</text>
</comment>
<sequence>MSDATASSTGVEILVQIPGITSTSIEISEGSSTFVYPEGVVFRGRYTPTEPTLSPSQLESGSPHESSLSDSPDASGISSLDILNAMLSLLSLGSLIGVALLSFFCTNVLLFRRPLAYALELEPILAQAKNCQEEALPFLCADERQDGAMPKSLFSLQRSWERYLEGKIKEWSSCSYGTGILVGFILGALQIAENNDPLTRVFAFIAYATLAFSLMVNQLLLHHLNDKYAKEVHFAYHLLERAEKEKSSTWNLHCLLSISSVSTWWGIVLSIFTFASMFYHDTATTGSSADSVLPLSLGEMVSSRVVMVAHFLISVSCLFSMHATLKSYGKAAEHTPLPSPAQQQLQDNASQIASPVSA</sequence>